<protein>
    <recommendedName>
        <fullName evidence="3">Cyclase</fullName>
    </recommendedName>
</protein>
<evidence type="ECO:0000313" key="1">
    <source>
        <dbReference type="EMBL" id="RAI45970.1"/>
    </source>
</evidence>
<dbReference type="EMBL" id="NPEX01000004">
    <property type="protein sequence ID" value="RAI45970.1"/>
    <property type="molecule type" value="Genomic_DNA"/>
</dbReference>
<evidence type="ECO:0008006" key="3">
    <source>
        <dbReference type="Google" id="ProtNLM"/>
    </source>
</evidence>
<dbReference type="SUPFAM" id="SSF102198">
    <property type="entry name" value="Putative cyclase"/>
    <property type="match status" value="1"/>
</dbReference>
<dbReference type="AlphaFoldDB" id="A0A327L4I8"/>
<dbReference type="RefSeq" id="WP_111417221.1">
    <property type="nucleotide sequence ID" value="NZ_NPEX01000004.1"/>
</dbReference>
<gene>
    <name evidence="1" type="ORF">CH341_01260</name>
</gene>
<dbReference type="Proteomes" id="UP000249130">
    <property type="component" value="Unassembled WGS sequence"/>
</dbReference>
<keyword evidence="2" id="KW-1185">Reference proteome</keyword>
<dbReference type="PANTHER" id="PTHR31118">
    <property type="entry name" value="CYCLASE-LIKE PROTEIN 2"/>
    <property type="match status" value="1"/>
</dbReference>
<organism evidence="1 2">
    <name type="scientific">Rhodoplanes roseus</name>
    <dbReference type="NCBI Taxonomy" id="29409"/>
    <lineage>
        <taxon>Bacteria</taxon>
        <taxon>Pseudomonadati</taxon>
        <taxon>Pseudomonadota</taxon>
        <taxon>Alphaproteobacteria</taxon>
        <taxon>Hyphomicrobiales</taxon>
        <taxon>Nitrobacteraceae</taxon>
        <taxon>Rhodoplanes</taxon>
    </lineage>
</organism>
<comment type="caution">
    <text evidence="1">The sequence shown here is derived from an EMBL/GenBank/DDBJ whole genome shotgun (WGS) entry which is preliminary data.</text>
</comment>
<proteinExistence type="predicted"/>
<dbReference type="InterPro" id="IPR007325">
    <property type="entry name" value="KFase/CYL"/>
</dbReference>
<sequence length="266" mass="29487">MGEIIGSNGLRYYDLSNVYGHGVPQWPSAANLNVRVHKFHANDGIFVQQIESIMHRSTHMDAQLHVTENGKSLTGYDTWRFFGTGVVVSIPKGKWGVITPDDLEKATPTIERGDILIINTGSHHKLGDNDDYYAYSPGLYKEAAEWIVERGVKMLGIDVQALDHPLGTKLCDHGLGPSHPHLDAEYKALTGRHVLEDFPYWEPAHKIMMGAGIPGIENIGGDVDLVTGQRCTLMAFPWRWHEGEGCVVRVVAVIDPEQKFRIPTGA</sequence>
<name>A0A327L4I8_9BRAD</name>
<accession>A0A327L4I8</accession>
<dbReference type="Gene3D" id="3.50.30.50">
    <property type="entry name" value="Putative cyclase"/>
    <property type="match status" value="1"/>
</dbReference>
<reference evidence="1 2" key="1">
    <citation type="submission" date="2017-07" db="EMBL/GenBank/DDBJ databases">
        <title>Draft Genome Sequences of Select Purple Nonsulfur Bacteria.</title>
        <authorList>
            <person name="Lasarre B."/>
            <person name="Mckinlay J.B."/>
        </authorList>
    </citation>
    <scope>NUCLEOTIDE SEQUENCE [LARGE SCALE GENOMIC DNA]</scope>
    <source>
        <strain evidence="1 2">DSM 5909</strain>
    </source>
</reference>
<dbReference type="GO" id="GO:0004061">
    <property type="term" value="F:arylformamidase activity"/>
    <property type="evidence" value="ECO:0007669"/>
    <property type="project" value="InterPro"/>
</dbReference>
<dbReference type="GO" id="GO:0019441">
    <property type="term" value="P:L-tryptophan catabolic process to kynurenine"/>
    <property type="evidence" value="ECO:0007669"/>
    <property type="project" value="InterPro"/>
</dbReference>
<evidence type="ECO:0000313" key="2">
    <source>
        <dbReference type="Proteomes" id="UP000249130"/>
    </source>
</evidence>
<dbReference type="OrthoDB" id="9777007at2"/>
<dbReference type="PANTHER" id="PTHR31118:SF32">
    <property type="entry name" value="KYNURENINE FORMAMIDASE"/>
    <property type="match status" value="1"/>
</dbReference>
<dbReference type="Pfam" id="PF04199">
    <property type="entry name" value="Cyclase"/>
    <property type="match status" value="1"/>
</dbReference>
<dbReference type="InterPro" id="IPR037175">
    <property type="entry name" value="KFase_sf"/>
</dbReference>